<feature type="compositionally biased region" description="Acidic residues" evidence="5">
    <location>
        <begin position="219"/>
        <end position="234"/>
    </location>
</feature>
<evidence type="ECO:0000313" key="7">
    <source>
        <dbReference type="Proteomes" id="UP000289340"/>
    </source>
</evidence>
<dbReference type="GO" id="GO:0005840">
    <property type="term" value="C:ribosome"/>
    <property type="evidence" value="ECO:0007669"/>
    <property type="project" value="UniProtKB-KW"/>
</dbReference>
<dbReference type="FunFam" id="3.30.60.300:FF:000003">
    <property type="entry name" value="60S ribosomal protein L10, putative"/>
    <property type="match status" value="1"/>
</dbReference>
<keyword evidence="7" id="KW-1185">Reference proteome</keyword>
<sequence>MKRHTTMMMEAMMSINKMMKELCEDFKIQHHDSTPYRSKMKGAVKDANKNIKKIIQKMIMTYKDWHEMLSFAWHDYQNSRRTFTGATLFLLVCRMEVVLFFEVEIPYLKVLSEAKVEEVEWAQVSQHALLWASEARLTGAFSKGGKCAESPPTFICGKRQKNRRKPVKKNIPSSGVVFTFEEARLGTSHIVQQRVPSTLKRSIKDDEEELEAVACSASSDDDNSQNEAAEDDNEDKQKYLQSTSVRVEEMRVKRRDAEQWMSHHMLPDLLKERIRRVKFYFVDVNKVPQTLVKRGNISVTTSAATTDVENQGYYIGAYLANDVENPCYNIGTSATTVVENPGYYIGAYLANDVENTGTCHRCIKRDFTKFSHADYLKYKSESRIVPDGVNAKLHLHVDEISLHDSMSFIFMFHKTQRDVSSIGACRPRIFFINGFICFLEDEWQRNGEGRERGDATSRRR</sequence>
<accession>A0A445H479</accession>
<evidence type="ECO:0000256" key="2">
    <source>
        <dbReference type="ARBA" id="ARBA00022980"/>
    </source>
</evidence>
<dbReference type="PANTHER" id="PTHR48475:SF1">
    <property type="entry name" value="RNASE H TYPE-1 DOMAIN-CONTAINING PROTEIN"/>
    <property type="match status" value="1"/>
</dbReference>
<dbReference type="GO" id="GO:0003676">
    <property type="term" value="F:nucleic acid binding"/>
    <property type="evidence" value="ECO:0007669"/>
    <property type="project" value="InterPro"/>
</dbReference>
<dbReference type="InterPro" id="IPR036397">
    <property type="entry name" value="RNaseH_sf"/>
</dbReference>
<dbReference type="AlphaFoldDB" id="A0A445H479"/>
<organism evidence="6 7">
    <name type="scientific">Glycine soja</name>
    <name type="common">Wild soybean</name>
    <dbReference type="NCBI Taxonomy" id="3848"/>
    <lineage>
        <taxon>Eukaryota</taxon>
        <taxon>Viridiplantae</taxon>
        <taxon>Streptophyta</taxon>
        <taxon>Embryophyta</taxon>
        <taxon>Tracheophyta</taxon>
        <taxon>Spermatophyta</taxon>
        <taxon>Magnoliopsida</taxon>
        <taxon>eudicotyledons</taxon>
        <taxon>Gunneridae</taxon>
        <taxon>Pentapetalae</taxon>
        <taxon>rosids</taxon>
        <taxon>fabids</taxon>
        <taxon>Fabales</taxon>
        <taxon>Fabaceae</taxon>
        <taxon>Papilionoideae</taxon>
        <taxon>50 kb inversion clade</taxon>
        <taxon>NPAAA clade</taxon>
        <taxon>indigoferoid/millettioid clade</taxon>
        <taxon>Phaseoleae</taxon>
        <taxon>Glycine</taxon>
        <taxon>Glycine subgen. Soja</taxon>
    </lineage>
</organism>
<dbReference type="SUPFAM" id="SSF53098">
    <property type="entry name" value="Ribonuclease H-like"/>
    <property type="match status" value="1"/>
</dbReference>
<dbReference type="Gene3D" id="3.30.60.300">
    <property type="match status" value="1"/>
</dbReference>
<dbReference type="GO" id="GO:1990904">
    <property type="term" value="C:ribonucleoprotein complex"/>
    <property type="evidence" value="ECO:0007669"/>
    <property type="project" value="UniProtKB-KW"/>
</dbReference>
<dbReference type="Gene3D" id="3.30.420.10">
    <property type="entry name" value="Ribonuclease H-like superfamily/Ribonuclease H"/>
    <property type="match status" value="1"/>
</dbReference>
<comment type="subunit">
    <text evidence="4">Component of the small ribosomal subunit. Mature ribosomes consist of a small (40S) and a large (60S) subunit. The 40S subunit contains about 33 different proteins and 1 molecule of RNA (18S). The 60S subunit contains about 49 different proteins and 3 molecules of RNA (25S, 5.8S and 5S).</text>
</comment>
<comment type="caution">
    <text evidence="6">The sequence shown here is derived from an EMBL/GenBank/DDBJ whole genome shotgun (WGS) entry which is preliminary data.</text>
</comment>
<name>A0A445H479_GLYSO</name>
<dbReference type="PANTHER" id="PTHR48475">
    <property type="entry name" value="RIBONUCLEASE H"/>
    <property type="match status" value="1"/>
</dbReference>
<evidence type="ECO:0000313" key="6">
    <source>
        <dbReference type="EMBL" id="RZB68405.1"/>
    </source>
</evidence>
<evidence type="ECO:0000256" key="4">
    <source>
        <dbReference type="ARBA" id="ARBA00026019"/>
    </source>
</evidence>
<keyword evidence="3" id="KW-0687">Ribonucleoprotein</keyword>
<dbReference type="EMBL" id="QZWG01000014">
    <property type="protein sequence ID" value="RZB68405.1"/>
    <property type="molecule type" value="Genomic_DNA"/>
</dbReference>
<reference evidence="6 7" key="1">
    <citation type="submission" date="2018-09" db="EMBL/GenBank/DDBJ databases">
        <title>A high-quality reference genome of wild soybean provides a powerful tool to mine soybean genomes.</title>
        <authorList>
            <person name="Xie M."/>
            <person name="Chung C.Y.L."/>
            <person name="Li M.-W."/>
            <person name="Wong F.-L."/>
            <person name="Chan T.-F."/>
            <person name="Lam H.-M."/>
        </authorList>
    </citation>
    <scope>NUCLEOTIDE SEQUENCE [LARGE SCALE GENOMIC DNA]</scope>
    <source>
        <strain evidence="7">cv. W05</strain>
        <tissue evidence="6">Hypocotyl of etiolated seedlings</tissue>
    </source>
</reference>
<comment type="similarity">
    <text evidence="1">Belongs to the universal ribosomal protein uL16 family.</text>
</comment>
<keyword evidence="2" id="KW-0689">Ribosomal protein</keyword>
<proteinExistence type="inferred from homology"/>
<feature type="region of interest" description="Disordered" evidence="5">
    <location>
        <begin position="214"/>
        <end position="243"/>
    </location>
</feature>
<evidence type="ECO:0000256" key="5">
    <source>
        <dbReference type="SAM" id="MobiDB-lite"/>
    </source>
</evidence>
<protein>
    <submittedName>
        <fullName evidence="6">Putative cyclic nucleotide-gated ion channel 3</fullName>
    </submittedName>
</protein>
<evidence type="ECO:0000256" key="3">
    <source>
        <dbReference type="ARBA" id="ARBA00023274"/>
    </source>
</evidence>
<evidence type="ECO:0000256" key="1">
    <source>
        <dbReference type="ARBA" id="ARBA00008931"/>
    </source>
</evidence>
<gene>
    <name evidence="6" type="ORF">D0Y65_038256</name>
</gene>
<dbReference type="Proteomes" id="UP000289340">
    <property type="component" value="Chromosome 14"/>
</dbReference>
<dbReference type="InterPro" id="IPR012337">
    <property type="entry name" value="RNaseH-like_sf"/>
</dbReference>